<organism evidence="2 3">
    <name type="scientific">Vibrio scophthalmi</name>
    <dbReference type="NCBI Taxonomy" id="45658"/>
    <lineage>
        <taxon>Bacteria</taxon>
        <taxon>Pseudomonadati</taxon>
        <taxon>Pseudomonadota</taxon>
        <taxon>Gammaproteobacteria</taxon>
        <taxon>Vibrionales</taxon>
        <taxon>Vibrionaceae</taxon>
        <taxon>Vibrio</taxon>
    </lineage>
</organism>
<keyword evidence="1" id="KW-0472">Membrane</keyword>
<feature type="transmembrane region" description="Helical" evidence="1">
    <location>
        <begin position="161"/>
        <end position="180"/>
    </location>
</feature>
<sequence>MHSNRIVTRNIDKIRDDVESATTQDDLLTLIKHVETHSGPLNYRDPTLQALKWLLTAFCALLLFLIFIHNDFEWVSYITHYLIDDAGFWMPVIWAVIAMNFLYDRGIYPISAGLNLLLLSAVMAVVATYVPRWPKTFWNAVEELIALISFGFSDYRFDKELTFVVLVFLLTIGLWGWLYFRANWRKPMSDRIFLRDALINNELTEITGQDADNAKSLAKQFNEFRLGGNSGKIVLLCQGRYQKPGSQFAFRLFHFQYTVTKNKTKSTSGGGYQSTTTEEVHNRYGILLDFPYASSLTINGYKKASYKGVDYHSESTAFNRFYTVRSKEALTAARVLKPAVIDRLIELRQQFDYPTLDINDQGRMCISTSTPLISEKRQHSLSNPAEFYQEIAGHTELVGVNKMLDYAHDLLRLSDNNFQQDS</sequence>
<evidence type="ECO:0000313" key="2">
    <source>
        <dbReference type="EMBL" id="ANU36136.1"/>
    </source>
</evidence>
<protein>
    <recommendedName>
        <fullName evidence="4">DUF3137 domain-containing protein</fullName>
    </recommendedName>
</protein>
<proteinExistence type="predicted"/>
<keyword evidence="3" id="KW-1185">Reference proteome</keyword>
<name>A0A1C7F835_9VIBR</name>
<accession>A0A1C7F835</accession>
<keyword evidence="1" id="KW-0812">Transmembrane</keyword>
<dbReference type="GeneID" id="96871003"/>
<dbReference type="Proteomes" id="UP000092528">
    <property type="component" value="Chromosome 1"/>
</dbReference>
<dbReference type="EMBL" id="CP016414">
    <property type="protein sequence ID" value="ANU36136.1"/>
    <property type="molecule type" value="Genomic_DNA"/>
</dbReference>
<feature type="transmembrane region" description="Helical" evidence="1">
    <location>
        <begin position="88"/>
        <end position="103"/>
    </location>
</feature>
<dbReference type="AlphaFoldDB" id="A0A1C7F835"/>
<feature type="transmembrane region" description="Helical" evidence="1">
    <location>
        <begin position="110"/>
        <end position="130"/>
    </location>
</feature>
<dbReference type="PATRIC" id="fig|45658.7.peg.972"/>
<keyword evidence="1" id="KW-1133">Transmembrane helix</keyword>
<gene>
    <name evidence="2" type="ORF">VSVS05_01009</name>
</gene>
<evidence type="ECO:0008006" key="4">
    <source>
        <dbReference type="Google" id="ProtNLM"/>
    </source>
</evidence>
<feature type="transmembrane region" description="Helical" evidence="1">
    <location>
        <begin position="50"/>
        <end position="68"/>
    </location>
</feature>
<dbReference type="RefSeq" id="WP_065545198.1">
    <property type="nucleotide sequence ID" value="NZ_CP016414.1"/>
</dbReference>
<evidence type="ECO:0000256" key="1">
    <source>
        <dbReference type="SAM" id="Phobius"/>
    </source>
</evidence>
<evidence type="ECO:0000313" key="3">
    <source>
        <dbReference type="Proteomes" id="UP000092528"/>
    </source>
</evidence>
<reference evidence="2 3" key="1">
    <citation type="submission" date="2016-07" db="EMBL/GenBank/DDBJ databases">
        <title>Genome sequencing of Vibrio scophthalmi strain VS-05, an isolated from Paralichthys olivaceus.</title>
        <authorList>
            <person name="Han H.-J."/>
        </authorList>
    </citation>
    <scope>NUCLEOTIDE SEQUENCE [LARGE SCALE GENOMIC DNA]</scope>
    <source>
        <strain evidence="2 3">VS-05</strain>
    </source>
</reference>